<dbReference type="InterPro" id="IPR041698">
    <property type="entry name" value="Methyltransf_25"/>
</dbReference>
<accession>A0A222P3M7</accession>
<protein>
    <submittedName>
        <fullName evidence="2">Trans-aconitate 2-methyltransferase</fullName>
    </submittedName>
</protein>
<dbReference type="GO" id="GO:0008168">
    <property type="term" value="F:methyltransferase activity"/>
    <property type="evidence" value="ECO:0007669"/>
    <property type="project" value="UniProtKB-KW"/>
</dbReference>
<keyword evidence="3" id="KW-1185">Reference proteome</keyword>
<proteinExistence type="predicted"/>
<keyword evidence="2" id="KW-0489">Methyltransferase</keyword>
<dbReference type="OrthoDB" id="9774345at2"/>
<sequence length="237" mass="27918">MSANYQNFSHYITEGWSKEPKEIFKFLEFYLSQEERSEKSNLLDVGCATGELIYFLSRCYPEFQFTGIDIFDDLIHQCRELQPEKRFLKASILELPIELEQQFDVVTVVGVLTIFNDDELPVFFNNLFKACRSNASIYILSPFNEYGVDCEIKHRKRHQGKKGNWEKGWNIFSKETIVEHIGSRAQSLSFHPFKIPFDLKQKKDPIRTWTIETEFNNRQLTNGLKLLVDHYLLQISL</sequence>
<dbReference type="GO" id="GO:0032259">
    <property type="term" value="P:methylation"/>
    <property type="evidence" value="ECO:0007669"/>
    <property type="project" value="UniProtKB-KW"/>
</dbReference>
<evidence type="ECO:0000259" key="1">
    <source>
        <dbReference type="Pfam" id="PF13649"/>
    </source>
</evidence>
<dbReference type="Gene3D" id="3.40.50.150">
    <property type="entry name" value="Vaccinia Virus protein VP39"/>
    <property type="match status" value="1"/>
</dbReference>
<dbReference type="RefSeq" id="WP_094091286.1">
    <property type="nucleotide sequence ID" value="NZ_CP016397.1"/>
</dbReference>
<dbReference type="Pfam" id="PF13649">
    <property type="entry name" value="Methyltransf_25"/>
    <property type="match status" value="1"/>
</dbReference>
<dbReference type="InterPro" id="IPR029063">
    <property type="entry name" value="SAM-dependent_MTases_sf"/>
</dbReference>
<dbReference type="AlphaFoldDB" id="A0A222P3M7"/>
<dbReference type="KEGG" id="lcd:clem_09385"/>
<dbReference type="SUPFAM" id="SSF53335">
    <property type="entry name" value="S-adenosyl-L-methionine-dependent methyltransferases"/>
    <property type="match status" value="1"/>
</dbReference>
<reference evidence="3" key="1">
    <citation type="submission" date="2016-07" db="EMBL/GenBank/DDBJ databases">
        <authorList>
            <person name="Florea S."/>
            <person name="Webb J.S."/>
            <person name="Jaromczyk J."/>
            <person name="Schardl C.L."/>
        </authorList>
    </citation>
    <scope>NUCLEOTIDE SEQUENCE [LARGE SCALE GENOMIC DNA]</scope>
    <source>
        <strain evidence="3">CDC-D5610</strain>
    </source>
</reference>
<dbReference type="CDD" id="cd02440">
    <property type="entry name" value="AdoMet_MTases"/>
    <property type="match status" value="1"/>
</dbReference>
<feature type="domain" description="Methyltransferase" evidence="1">
    <location>
        <begin position="43"/>
        <end position="132"/>
    </location>
</feature>
<organism evidence="2 3">
    <name type="scientific">Legionella clemsonensis</name>
    <dbReference type="NCBI Taxonomy" id="1867846"/>
    <lineage>
        <taxon>Bacteria</taxon>
        <taxon>Pseudomonadati</taxon>
        <taxon>Pseudomonadota</taxon>
        <taxon>Gammaproteobacteria</taxon>
        <taxon>Legionellales</taxon>
        <taxon>Legionellaceae</taxon>
        <taxon>Legionella</taxon>
    </lineage>
</organism>
<keyword evidence="2" id="KW-0808">Transferase</keyword>
<evidence type="ECO:0000313" key="3">
    <source>
        <dbReference type="Proteomes" id="UP000201728"/>
    </source>
</evidence>
<name>A0A222P3M7_9GAMM</name>
<dbReference type="Proteomes" id="UP000201728">
    <property type="component" value="Chromosome"/>
</dbReference>
<evidence type="ECO:0000313" key="2">
    <source>
        <dbReference type="EMBL" id="ASQ46427.1"/>
    </source>
</evidence>
<gene>
    <name evidence="2" type="ORF">clem_09385</name>
</gene>
<dbReference type="EMBL" id="CP016397">
    <property type="protein sequence ID" value="ASQ46427.1"/>
    <property type="molecule type" value="Genomic_DNA"/>
</dbReference>